<dbReference type="InterPro" id="IPR054501">
    <property type="entry name" value="NCH2"/>
</dbReference>
<evidence type="ECO:0000259" key="1">
    <source>
        <dbReference type="PROSITE" id="PS50837"/>
    </source>
</evidence>
<evidence type="ECO:0000313" key="2">
    <source>
        <dbReference type="EMBL" id="GET43811.1"/>
    </source>
</evidence>
<dbReference type="Proteomes" id="UP001050975">
    <property type="component" value="Unassembled WGS sequence"/>
</dbReference>
<protein>
    <recommendedName>
        <fullName evidence="1">NACHT domain-containing protein</fullName>
    </recommendedName>
</protein>
<accession>A0AAV3XS14</accession>
<feature type="domain" description="NACHT" evidence="1">
    <location>
        <begin position="165"/>
        <end position="286"/>
    </location>
</feature>
<dbReference type="SUPFAM" id="SSF52540">
    <property type="entry name" value="P-loop containing nucleoside triphosphate hydrolases"/>
    <property type="match status" value="2"/>
</dbReference>
<dbReference type="AlphaFoldDB" id="A0AAV3XS14"/>
<reference evidence="2" key="1">
    <citation type="submission" date="2019-10" db="EMBL/GenBank/DDBJ databases">
        <title>Draft genome sequece of Microseira wollei NIES-4236.</title>
        <authorList>
            <person name="Yamaguchi H."/>
            <person name="Suzuki S."/>
            <person name="Kawachi M."/>
        </authorList>
    </citation>
    <scope>NUCLEOTIDE SEQUENCE</scope>
    <source>
        <strain evidence="2">NIES-4236</strain>
    </source>
</reference>
<sequence length="760" mass="87415">MSRSLRVAPGCIPQVRLALRLLGFPSQHALAFDLGISRSTVVNFFTGKPIAFLNFVEISARLGLNWQEIAYLEAAPPSPSDPPPQQADIDVLVQQVRQHCHDKIQTLYGKMHLLDISQPIEIENLYVDVNILEQITSQQWLEISDLMQSLNPERLPGLEAVQRYDRLMVLGKPGSGKTTFLQHLAIQCNQGKFQADQVPIFIRLKTFAKYARDKRDFSLLNYISREFCSCGILSQDKIETLLNRGRGLILLDGLDEVPSEDESKIIDEIQKFSEYYYKNKLTISCRIAASKYRFPNFIDVEIADFDFEQIKSFAEKWFIAVARNDWSEGKFRAKRFMRNLKRRENQPIRELARTPILLHLLCLVFQARSEFPSNRAKLYEQGLNILLKTWDEAKGIHRDEVYQNLTLQRKKKLLDQLAAIASEQGNYFFEQNTIQQLIANYLSTLPNANPDPDELYTDSEAVLKAIESQHGLLVERTRGIYSFSHITFQDYFTARHFVASSEPQALETLVNHIAEKRWREVFLLVAGMLANADDHLRLMKQRIDAIAAKDEKLQQFLTWLHQKSSSVSAPYKTVARTFYLVRERVFAVTCTIYGLDLVFTRSNTLYLDHSLACAISCARAVGLALNPNVEIENALDHAHALVIALEHALECNIELELLRSLQQLKAQLPDLDNNKVQFQQWWEANGQTWTEKLRLVMIEHCNIGRDWQFSEQQKELLQQYYDANQLLVVCLNSGCNVSPAVRMEIEETLLLPIAEIEKHR</sequence>
<dbReference type="Pfam" id="PF22727">
    <property type="entry name" value="NCH2"/>
    <property type="match status" value="1"/>
</dbReference>
<organism evidence="2 3">
    <name type="scientific">Microseira wollei NIES-4236</name>
    <dbReference type="NCBI Taxonomy" id="2530354"/>
    <lineage>
        <taxon>Bacteria</taxon>
        <taxon>Bacillati</taxon>
        <taxon>Cyanobacteriota</taxon>
        <taxon>Cyanophyceae</taxon>
        <taxon>Oscillatoriophycideae</taxon>
        <taxon>Aerosakkonematales</taxon>
        <taxon>Aerosakkonemataceae</taxon>
        <taxon>Microseira</taxon>
    </lineage>
</organism>
<dbReference type="InterPro" id="IPR027417">
    <property type="entry name" value="P-loop_NTPase"/>
</dbReference>
<dbReference type="PANTHER" id="PTHR46844:SF1">
    <property type="entry name" value="SLR5058 PROTEIN"/>
    <property type="match status" value="1"/>
</dbReference>
<comment type="caution">
    <text evidence="2">The sequence shown here is derived from an EMBL/GenBank/DDBJ whole genome shotgun (WGS) entry which is preliminary data.</text>
</comment>
<dbReference type="EMBL" id="BLAY01000256">
    <property type="protein sequence ID" value="GET43811.1"/>
    <property type="molecule type" value="Genomic_DNA"/>
</dbReference>
<gene>
    <name evidence="2" type="ORF">MiSe_86370</name>
</gene>
<dbReference type="Gene3D" id="3.40.50.300">
    <property type="entry name" value="P-loop containing nucleotide triphosphate hydrolases"/>
    <property type="match status" value="1"/>
</dbReference>
<dbReference type="InterPro" id="IPR007111">
    <property type="entry name" value="NACHT_NTPase"/>
</dbReference>
<evidence type="ECO:0000313" key="3">
    <source>
        <dbReference type="Proteomes" id="UP001050975"/>
    </source>
</evidence>
<name>A0AAV3XS14_9CYAN</name>
<dbReference type="PROSITE" id="PS50837">
    <property type="entry name" value="NACHT"/>
    <property type="match status" value="1"/>
</dbReference>
<dbReference type="Pfam" id="PF05729">
    <property type="entry name" value="NACHT"/>
    <property type="match status" value="1"/>
</dbReference>
<proteinExistence type="predicted"/>
<keyword evidence="3" id="KW-1185">Reference proteome</keyword>
<dbReference type="PANTHER" id="PTHR46844">
    <property type="entry name" value="SLR5058 PROTEIN"/>
    <property type="match status" value="1"/>
</dbReference>